<gene>
    <name evidence="2" type="ORF">A4H34_09135</name>
</gene>
<accession>A0A179B2F7</accession>
<proteinExistence type="predicted"/>
<evidence type="ECO:0000256" key="1">
    <source>
        <dbReference type="SAM" id="Phobius"/>
    </source>
</evidence>
<dbReference type="Proteomes" id="UP000078368">
    <property type="component" value="Unassembled WGS sequence"/>
</dbReference>
<dbReference type="STRING" id="1823756.A4H34_09135"/>
<protein>
    <submittedName>
        <fullName evidence="2">Uncharacterized protein</fullName>
    </submittedName>
</protein>
<keyword evidence="1" id="KW-0472">Membrane</keyword>
<keyword evidence="1" id="KW-1133">Transmembrane helix</keyword>
<keyword evidence="3" id="KW-1185">Reference proteome</keyword>
<feature type="transmembrane region" description="Helical" evidence="1">
    <location>
        <begin position="20"/>
        <end position="38"/>
    </location>
</feature>
<sequence length="76" mass="8021">MSSLTPEEIAQLRKAQKRRFILALVLGTIMAILGYFAGQKLAGGDTNGAGAVHTDAAITAVMGERTPTAADFERTE</sequence>
<name>A0A179B2F7_9ACTO</name>
<reference evidence="2 3" key="1">
    <citation type="submission" date="2016-04" db="EMBL/GenBank/DDBJ databases">
        <title>Peptidophaga gingivicola gen. nov., sp. nov., isolated from human subgingival plaque.</title>
        <authorList>
            <person name="Beall C.J."/>
            <person name="Mokrzan E.M."/>
            <person name="Griffen A.L."/>
            <person name="Leys E.J."/>
        </authorList>
    </citation>
    <scope>NUCLEOTIDE SEQUENCE [LARGE SCALE GENOMIC DNA]</scope>
    <source>
        <strain evidence="2 3">BA112</strain>
    </source>
</reference>
<dbReference type="EMBL" id="LVZK01000003">
    <property type="protein sequence ID" value="OAP85261.1"/>
    <property type="molecule type" value="Genomic_DNA"/>
</dbReference>
<dbReference type="AlphaFoldDB" id="A0A179B2F7"/>
<comment type="caution">
    <text evidence="2">The sequence shown here is derived from an EMBL/GenBank/DDBJ whole genome shotgun (WGS) entry which is preliminary data.</text>
</comment>
<organism evidence="2 3">
    <name type="scientific">Peptidiphaga gingivicola</name>
    <dbReference type="NCBI Taxonomy" id="2741497"/>
    <lineage>
        <taxon>Bacteria</taxon>
        <taxon>Bacillati</taxon>
        <taxon>Actinomycetota</taxon>
        <taxon>Actinomycetes</taxon>
        <taxon>Actinomycetales</taxon>
        <taxon>Actinomycetaceae</taxon>
        <taxon>Peptidiphaga</taxon>
    </lineage>
</organism>
<keyword evidence="1" id="KW-0812">Transmembrane</keyword>
<evidence type="ECO:0000313" key="3">
    <source>
        <dbReference type="Proteomes" id="UP000078368"/>
    </source>
</evidence>
<evidence type="ECO:0000313" key="2">
    <source>
        <dbReference type="EMBL" id="OAP85261.1"/>
    </source>
</evidence>